<proteinExistence type="predicted"/>
<feature type="compositionally biased region" description="Pro residues" evidence="1">
    <location>
        <begin position="127"/>
        <end position="144"/>
    </location>
</feature>
<dbReference type="AlphaFoldDB" id="A0AAE2CN36"/>
<accession>A0AAE2CN36</accession>
<dbReference type="Proteomes" id="UP001293254">
    <property type="component" value="Unassembled WGS sequence"/>
</dbReference>
<evidence type="ECO:0000313" key="2">
    <source>
        <dbReference type="EMBL" id="KAK4428283.1"/>
    </source>
</evidence>
<dbReference type="EMBL" id="JACGWO010000004">
    <property type="protein sequence ID" value="KAK4428283.1"/>
    <property type="molecule type" value="Genomic_DNA"/>
</dbReference>
<gene>
    <name evidence="2" type="ORF">Salat_1127900</name>
</gene>
<reference evidence="2" key="1">
    <citation type="submission" date="2020-06" db="EMBL/GenBank/DDBJ databases">
        <authorList>
            <person name="Li T."/>
            <person name="Hu X."/>
            <person name="Zhang T."/>
            <person name="Song X."/>
            <person name="Zhang H."/>
            <person name="Dai N."/>
            <person name="Sheng W."/>
            <person name="Hou X."/>
            <person name="Wei L."/>
        </authorList>
    </citation>
    <scope>NUCLEOTIDE SEQUENCE</scope>
    <source>
        <strain evidence="2">3651</strain>
        <tissue evidence="2">Leaf</tissue>
    </source>
</reference>
<organism evidence="2 3">
    <name type="scientific">Sesamum alatum</name>
    <dbReference type="NCBI Taxonomy" id="300844"/>
    <lineage>
        <taxon>Eukaryota</taxon>
        <taxon>Viridiplantae</taxon>
        <taxon>Streptophyta</taxon>
        <taxon>Embryophyta</taxon>
        <taxon>Tracheophyta</taxon>
        <taxon>Spermatophyta</taxon>
        <taxon>Magnoliopsida</taxon>
        <taxon>eudicotyledons</taxon>
        <taxon>Gunneridae</taxon>
        <taxon>Pentapetalae</taxon>
        <taxon>asterids</taxon>
        <taxon>lamiids</taxon>
        <taxon>Lamiales</taxon>
        <taxon>Pedaliaceae</taxon>
        <taxon>Sesamum</taxon>
    </lineage>
</organism>
<comment type="caution">
    <text evidence="2">The sequence shown here is derived from an EMBL/GenBank/DDBJ whole genome shotgun (WGS) entry which is preliminary data.</text>
</comment>
<feature type="region of interest" description="Disordered" evidence="1">
    <location>
        <begin position="118"/>
        <end position="190"/>
    </location>
</feature>
<name>A0AAE2CN36_9LAMI</name>
<reference evidence="2" key="2">
    <citation type="journal article" date="2024" name="Plant">
        <title>Genomic evolution and insights into agronomic trait innovations of Sesamum species.</title>
        <authorList>
            <person name="Miao H."/>
            <person name="Wang L."/>
            <person name="Qu L."/>
            <person name="Liu H."/>
            <person name="Sun Y."/>
            <person name="Le M."/>
            <person name="Wang Q."/>
            <person name="Wei S."/>
            <person name="Zheng Y."/>
            <person name="Lin W."/>
            <person name="Duan Y."/>
            <person name="Cao H."/>
            <person name="Xiong S."/>
            <person name="Wang X."/>
            <person name="Wei L."/>
            <person name="Li C."/>
            <person name="Ma Q."/>
            <person name="Ju M."/>
            <person name="Zhao R."/>
            <person name="Li G."/>
            <person name="Mu C."/>
            <person name="Tian Q."/>
            <person name="Mei H."/>
            <person name="Zhang T."/>
            <person name="Gao T."/>
            <person name="Zhang H."/>
        </authorList>
    </citation>
    <scope>NUCLEOTIDE SEQUENCE</scope>
    <source>
        <strain evidence="2">3651</strain>
    </source>
</reference>
<keyword evidence="3" id="KW-1185">Reference proteome</keyword>
<evidence type="ECO:0000313" key="3">
    <source>
        <dbReference type="Proteomes" id="UP001293254"/>
    </source>
</evidence>
<feature type="region of interest" description="Disordered" evidence="1">
    <location>
        <begin position="1"/>
        <end position="20"/>
    </location>
</feature>
<protein>
    <submittedName>
        <fullName evidence="2">Uncharacterized protein</fullName>
    </submittedName>
</protein>
<evidence type="ECO:0000256" key="1">
    <source>
        <dbReference type="SAM" id="MobiDB-lite"/>
    </source>
</evidence>
<sequence>MVGTPDIQTTQKETSITPNNLDLADNEGHLPETYTVEKDADALHGNLRTEKESTNFEAGILETDCLHDPITPLKNPSPTTESLPTITTDSLDSFTINNPCTLHHAADLTSHSLRIPTLDHTHGDTIPIPPPMQPTSPNSNPPPHTHVSPSPMQNQPPSPYMQNIPLSPHEKHTQAPSCPPTVPTVETCDT</sequence>